<evidence type="ECO:0000256" key="6">
    <source>
        <dbReference type="ARBA" id="ARBA00023002"/>
    </source>
</evidence>
<comment type="pathway">
    <text evidence="1">Amino-acid biosynthesis; L-tyrosine biosynthesis; (4-hydroxyphenyl)pyruvate from prephenate (NAD(+) route): step 1/1.</text>
</comment>
<evidence type="ECO:0000259" key="12">
    <source>
        <dbReference type="PROSITE" id="PS51671"/>
    </source>
</evidence>
<dbReference type="UniPathway" id="UPA00122">
    <property type="reaction ID" value="UER00961"/>
</dbReference>
<dbReference type="NCBIfam" id="NF005111">
    <property type="entry name" value="PRK06545.2-3"/>
    <property type="match status" value="1"/>
</dbReference>
<dbReference type="PANTHER" id="PTHR21363">
    <property type="entry name" value="PREPHENATE DEHYDROGENASE"/>
    <property type="match status" value="1"/>
</dbReference>
<dbReference type="InterPro" id="IPR045865">
    <property type="entry name" value="ACT-like_dom_sf"/>
</dbReference>
<dbReference type="InterPro" id="IPR003099">
    <property type="entry name" value="Prephen_DH"/>
</dbReference>
<evidence type="ECO:0000256" key="7">
    <source>
        <dbReference type="ARBA" id="ARBA00023027"/>
    </source>
</evidence>
<comment type="similarity">
    <text evidence="2">Belongs to the prephenate/arogenate dehydrogenase family.</text>
</comment>
<keyword evidence="5" id="KW-0827">Tyrosine biosynthesis</keyword>
<feature type="compositionally biased region" description="Low complexity" evidence="10">
    <location>
        <begin position="8"/>
        <end position="19"/>
    </location>
</feature>
<evidence type="ECO:0000259" key="11">
    <source>
        <dbReference type="PROSITE" id="PS51176"/>
    </source>
</evidence>
<dbReference type="Proteomes" id="UP000182690">
    <property type="component" value="Unassembled WGS sequence"/>
</dbReference>
<sequence length="396" mass="40935">MSGVRPPAGADAGAGSDAGTRAETGGAHLRPVGERAALVARSRGPVHIIGAGLLGASVGLGLRERGVDVTLEDLSPTTVALAADYGAGRVRSAGDDAPALVVIATPPDVTADVVERALRTYPQAVVTDVASVKLAPYAVLVRRGIDLSRYVGSHPMAGRERGGAIMARADLFVGRPWVICRDGETPAEALALVEAVALDLGGVLIEMTPEEHDRSVGLVSHLPQVVSSLLAARLVPASDQAIGLAGGGLRDTTRVASSDPELWVQILGANSAPVVELLDAFAADVAAFADALRDPARTGARRRIADLLSAGNNGVSRIPGKHGSSERFTQITVLIDDSPGQLAKLLTELGELGINMEDLRLEHSPGAQIGFAEIAVLPEVAERAVADLVERGWRTL</sequence>
<dbReference type="Pfam" id="PF20463">
    <property type="entry name" value="PDH_C"/>
    <property type="match status" value="1"/>
</dbReference>
<evidence type="ECO:0000256" key="9">
    <source>
        <dbReference type="ARBA" id="ARBA00049260"/>
    </source>
</evidence>
<dbReference type="InterPro" id="IPR046826">
    <property type="entry name" value="PDH_N"/>
</dbReference>
<evidence type="ECO:0000256" key="10">
    <source>
        <dbReference type="SAM" id="MobiDB-lite"/>
    </source>
</evidence>
<keyword evidence="8" id="KW-0028">Amino-acid biosynthesis</keyword>
<feature type="domain" description="ACT" evidence="12">
    <location>
        <begin position="330"/>
        <end position="396"/>
    </location>
</feature>
<protein>
    <recommendedName>
        <fullName evidence="4">Prephenate dehydrogenase</fullName>
        <ecNumber evidence="3">1.3.1.12</ecNumber>
    </recommendedName>
</protein>
<evidence type="ECO:0000256" key="2">
    <source>
        <dbReference type="ARBA" id="ARBA00007964"/>
    </source>
</evidence>
<feature type="domain" description="Prephenate/arogenate dehydrogenase" evidence="11">
    <location>
        <begin position="44"/>
        <end position="326"/>
    </location>
</feature>
<dbReference type="GO" id="GO:0070403">
    <property type="term" value="F:NAD+ binding"/>
    <property type="evidence" value="ECO:0007669"/>
    <property type="project" value="InterPro"/>
</dbReference>
<evidence type="ECO:0000256" key="8">
    <source>
        <dbReference type="ARBA" id="ARBA00023141"/>
    </source>
</evidence>
<dbReference type="SUPFAM" id="SSF48179">
    <property type="entry name" value="6-phosphogluconate dehydrogenase C-terminal domain-like"/>
    <property type="match status" value="1"/>
</dbReference>
<dbReference type="eggNOG" id="COG0287">
    <property type="taxonomic scope" value="Bacteria"/>
</dbReference>
<dbReference type="SUPFAM" id="SSF51735">
    <property type="entry name" value="NAD(P)-binding Rossmann-fold domains"/>
    <property type="match status" value="1"/>
</dbReference>
<organism evidence="13 14">
    <name type="scientific">Leucobacter chromiiresistens</name>
    <dbReference type="NCBI Taxonomy" id="1079994"/>
    <lineage>
        <taxon>Bacteria</taxon>
        <taxon>Bacillati</taxon>
        <taxon>Actinomycetota</taxon>
        <taxon>Actinomycetes</taxon>
        <taxon>Micrococcales</taxon>
        <taxon>Microbacteriaceae</taxon>
        <taxon>Leucobacter</taxon>
    </lineage>
</organism>
<feature type="region of interest" description="Disordered" evidence="10">
    <location>
        <begin position="1"/>
        <end position="29"/>
    </location>
</feature>
<evidence type="ECO:0000256" key="3">
    <source>
        <dbReference type="ARBA" id="ARBA00012068"/>
    </source>
</evidence>
<dbReference type="InterPro" id="IPR002912">
    <property type="entry name" value="ACT_dom"/>
</dbReference>
<evidence type="ECO:0000313" key="13">
    <source>
        <dbReference type="EMBL" id="SDQ21288.1"/>
    </source>
</evidence>
<dbReference type="InterPro" id="IPR050812">
    <property type="entry name" value="Preph/Arog_dehydrog"/>
</dbReference>
<evidence type="ECO:0000256" key="4">
    <source>
        <dbReference type="ARBA" id="ARBA00016891"/>
    </source>
</evidence>
<dbReference type="SUPFAM" id="SSF55021">
    <property type="entry name" value="ACT-like"/>
    <property type="match status" value="1"/>
</dbReference>
<dbReference type="Pfam" id="PF02153">
    <property type="entry name" value="PDH_N"/>
    <property type="match status" value="1"/>
</dbReference>
<name>A0A1H0Z1N2_9MICO</name>
<dbReference type="RefSeq" id="WP_083351982.1">
    <property type="nucleotide sequence ID" value="NZ_FNKB01000001.1"/>
</dbReference>
<evidence type="ECO:0000313" key="14">
    <source>
        <dbReference type="Proteomes" id="UP000182690"/>
    </source>
</evidence>
<dbReference type="Gene3D" id="3.40.50.720">
    <property type="entry name" value="NAD(P)-binding Rossmann-like Domain"/>
    <property type="match status" value="1"/>
</dbReference>
<gene>
    <name evidence="13" type="ORF">SAMN04488565_1369</name>
</gene>
<dbReference type="PANTHER" id="PTHR21363:SF0">
    <property type="entry name" value="PREPHENATE DEHYDROGENASE [NADP(+)]"/>
    <property type="match status" value="1"/>
</dbReference>
<dbReference type="Gene3D" id="1.10.3660.10">
    <property type="entry name" value="6-phosphogluconate dehydrogenase C-terminal like domain"/>
    <property type="match status" value="1"/>
</dbReference>
<dbReference type="PROSITE" id="PS51176">
    <property type="entry name" value="PDH_ADH"/>
    <property type="match status" value="1"/>
</dbReference>
<evidence type="ECO:0000256" key="1">
    <source>
        <dbReference type="ARBA" id="ARBA00005067"/>
    </source>
</evidence>
<proteinExistence type="inferred from homology"/>
<dbReference type="GO" id="GO:0008977">
    <property type="term" value="F:prephenate dehydrogenase (NAD+) activity"/>
    <property type="evidence" value="ECO:0007669"/>
    <property type="project" value="UniProtKB-EC"/>
</dbReference>
<dbReference type="InterPro" id="IPR046825">
    <property type="entry name" value="PDH_C"/>
</dbReference>
<accession>A0A1H0Z1N2</accession>
<comment type="catalytic activity">
    <reaction evidence="9">
        <text>prephenate + NAD(+) = 3-(4-hydroxyphenyl)pyruvate + CO2 + NADH</text>
        <dbReference type="Rhea" id="RHEA:13869"/>
        <dbReference type="ChEBI" id="CHEBI:16526"/>
        <dbReference type="ChEBI" id="CHEBI:29934"/>
        <dbReference type="ChEBI" id="CHEBI:36242"/>
        <dbReference type="ChEBI" id="CHEBI:57540"/>
        <dbReference type="ChEBI" id="CHEBI:57945"/>
        <dbReference type="EC" id="1.3.1.12"/>
    </reaction>
</comment>
<evidence type="ECO:0000256" key="5">
    <source>
        <dbReference type="ARBA" id="ARBA00022498"/>
    </source>
</evidence>
<dbReference type="EC" id="1.3.1.12" evidence="3"/>
<dbReference type="PROSITE" id="PS51671">
    <property type="entry name" value="ACT"/>
    <property type="match status" value="1"/>
</dbReference>
<dbReference type="InterPro" id="IPR036291">
    <property type="entry name" value="NAD(P)-bd_dom_sf"/>
</dbReference>
<dbReference type="AlphaFoldDB" id="A0A1H0Z1N2"/>
<dbReference type="GO" id="GO:0006571">
    <property type="term" value="P:tyrosine biosynthetic process"/>
    <property type="evidence" value="ECO:0007669"/>
    <property type="project" value="UniProtKB-UniPathway"/>
</dbReference>
<keyword evidence="6" id="KW-0560">Oxidoreductase</keyword>
<dbReference type="NCBIfam" id="NF005112">
    <property type="entry name" value="PRK06545.2-4"/>
    <property type="match status" value="1"/>
</dbReference>
<dbReference type="InterPro" id="IPR008927">
    <property type="entry name" value="6-PGluconate_DH-like_C_sf"/>
</dbReference>
<dbReference type="STRING" id="1079994.SAMN04488565_1369"/>
<dbReference type="EMBL" id="FNKB01000001">
    <property type="protein sequence ID" value="SDQ21288.1"/>
    <property type="molecule type" value="Genomic_DNA"/>
</dbReference>
<reference evidence="13 14" key="1">
    <citation type="submission" date="2016-10" db="EMBL/GenBank/DDBJ databases">
        <authorList>
            <person name="de Groot N.N."/>
        </authorList>
    </citation>
    <scope>NUCLEOTIDE SEQUENCE [LARGE SCALE GENOMIC DNA]</scope>
    <source>
        <strain evidence="13 14">DSM 22788</strain>
    </source>
</reference>
<dbReference type="OrthoDB" id="9802008at2"/>
<dbReference type="GO" id="GO:0004665">
    <property type="term" value="F:prephenate dehydrogenase (NADP+) activity"/>
    <property type="evidence" value="ECO:0007669"/>
    <property type="project" value="InterPro"/>
</dbReference>
<keyword evidence="7" id="KW-0520">NAD</keyword>
<keyword evidence="8" id="KW-0057">Aromatic amino acid biosynthesis</keyword>